<dbReference type="GO" id="GO:0016020">
    <property type="term" value="C:membrane"/>
    <property type="evidence" value="ECO:0007669"/>
    <property type="project" value="UniProtKB-SubCell"/>
</dbReference>
<evidence type="ECO:0000256" key="6">
    <source>
        <dbReference type="SAM" id="Phobius"/>
    </source>
</evidence>
<protein>
    <submittedName>
        <fullName evidence="8">MFS transporter</fullName>
    </submittedName>
</protein>
<dbReference type="GO" id="GO:0022857">
    <property type="term" value="F:transmembrane transporter activity"/>
    <property type="evidence" value="ECO:0007669"/>
    <property type="project" value="InterPro"/>
</dbReference>
<keyword evidence="3 6" id="KW-0812">Transmembrane</keyword>
<keyword evidence="9" id="KW-1185">Reference proteome</keyword>
<feature type="transmembrane region" description="Helical" evidence="6">
    <location>
        <begin position="370"/>
        <end position="391"/>
    </location>
</feature>
<evidence type="ECO:0000313" key="9">
    <source>
        <dbReference type="Proteomes" id="UP001366166"/>
    </source>
</evidence>
<feature type="transmembrane region" description="Helical" evidence="6">
    <location>
        <begin position="302"/>
        <end position="324"/>
    </location>
</feature>
<feature type="transmembrane region" description="Helical" evidence="6">
    <location>
        <begin position="216"/>
        <end position="242"/>
    </location>
</feature>
<feature type="transmembrane region" description="Helical" evidence="6">
    <location>
        <begin position="248"/>
        <end position="268"/>
    </location>
</feature>
<dbReference type="InterPro" id="IPR011701">
    <property type="entry name" value="MFS"/>
</dbReference>
<dbReference type="PROSITE" id="PS50850">
    <property type="entry name" value="MFS"/>
    <property type="match status" value="1"/>
</dbReference>
<feature type="transmembrane region" description="Helical" evidence="6">
    <location>
        <begin position="77"/>
        <end position="95"/>
    </location>
</feature>
<evidence type="ECO:0000256" key="1">
    <source>
        <dbReference type="ARBA" id="ARBA00004141"/>
    </source>
</evidence>
<feature type="transmembrane region" description="Helical" evidence="6">
    <location>
        <begin position="132"/>
        <end position="156"/>
    </location>
</feature>
<feature type="transmembrane region" description="Helical" evidence="6">
    <location>
        <begin position="162"/>
        <end position="183"/>
    </location>
</feature>
<dbReference type="AlphaFoldDB" id="A0AAU9F2C5"/>
<keyword evidence="5 6" id="KW-0472">Membrane</keyword>
<feature type="domain" description="Major facilitator superfamily (MFS) profile" evidence="7">
    <location>
        <begin position="165"/>
        <end position="396"/>
    </location>
</feature>
<sequence length="396" mass="41205">MAVTPSPEKALWSSCAAIFWPGSMAFGFPGIMAQHWQIVFGVDRAAVGQILFFLLLGVGSSMYLAGRWQERLGPTRLVLLGTLISSTVSLALPLAPSIGAVHAWAFITGASHSCLYLPALSVVQRWFPTRRGLVAGLVSMVFGLAAAATAPLYSWVLGEAGPTALCLVAGLAALVTGLIAAPFMSFPAPRPALAGTGHGAPGLSLRVGQALRTRSFWALWCTWALAGAAGIAMVTLSVGFGLGRGLNLRQAVMILTAFNLTNGLSRLLSGWLSDLVGRNLTMAGAFVLAGTAYLLLPHAQGLYQWAALAALVGFAFGTLFAVSAPLATDCFGLEHFGAIFGVVFTAYGFLSGALGPWLGGHLLDATGGDFALVFGYLGLFFMASAGLIFLVRPPKI</sequence>
<feature type="transmembrane region" description="Helical" evidence="6">
    <location>
        <begin position="280"/>
        <end position="296"/>
    </location>
</feature>
<feature type="transmembrane region" description="Helical" evidence="6">
    <location>
        <begin position="101"/>
        <end position="120"/>
    </location>
</feature>
<evidence type="ECO:0000256" key="3">
    <source>
        <dbReference type="ARBA" id="ARBA00022692"/>
    </source>
</evidence>
<dbReference type="Pfam" id="PF07690">
    <property type="entry name" value="MFS_1"/>
    <property type="match status" value="1"/>
</dbReference>
<dbReference type="PANTHER" id="PTHR43385">
    <property type="entry name" value="RIBOFLAVIN TRANSPORTER RIBJ"/>
    <property type="match status" value="1"/>
</dbReference>
<evidence type="ECO:0000256" key="4">
    <source>
        <dbReference type="ARBA" id="ARBA00022989"/>
    </source>
</evidence>
<proteinExistence type="predicted"/>
<evidence type="ECO:0000313" key="8">
    <source>
        <dbReference type="EMBL" id="BEQ14487.1"/>
    </source>
</evidence>
<dbReference type="RefSeq" id="WP_338606192.1">
    <property type="nucleotide sequence ID" value="NZ_AP028679.1"/>
</dbReference>
<dbReference type="InterPro" id="IPR036259">
    <property type="entry name" value="MFS_trans_sf"/>
</dbReference>
<comment type="subcellular location">
    <subcellularLocation>
        <location evidence="1">Membrane</location>
        <topology evidence="1">Multi-pass membrane protein</topology>
    </subcellularLocation>
</comment>
<dbReference type="Proteomes" id="UP001366166">
    <property type="component" value="Chromosome"/>
</dbReference>
<dbReference type="Gene3D" id="1.20.1250.20">
    <property type="entry name" value="MFS general substrate transporter like domains"/>
    <property type="match status" value="2"/>
</dbReference>
<feature type="transmembrane region" description="Helical" evidence="6">
    <location>
        <begin position="336"/>
        <end position="358"/>
    </location>
</feature>
<feature type="transmembrane region" description="Helical" evidence="6">
    <location>
        <begin position="45"/>
        <end position="65"/>
    </location>
</feature>
<dbReference type="KEGG" id="dmp:FAK_15530"/>
<evidence type="ECO:0000256" key="5">
    <source>
        <dbReference type="ARBA" id="ARBA00023136"/>
    </source>
</evidence>
<reference evidence="9" key="1">
    <citation type="journal article" date="2023" name="Arch. Microbiol.">
        <title>Desulfoferula mesophilus gen. nov. sp. nov., a mesophilic sulfate-reducing bacterium isolated from a brackish lake sediment.</title>
        <authorList>
            <person name="Watanabe T."/>
            <person name="Yabe T."/>
            <person name="Tsuji J.M."/>
            <person name="Fukui M."/>
        </authorList>
    </citation>
    <scope>NUCLEOTIDE SEQUENCE [LARGE SCALE GENOMIC DNA]</scope>
    <source>
        <strain evidence="9">12FAK</strain>
    </source>
</reference>
<evidence type="ECO:0000256" key="2">
    <source>
        <dbReference type="ARBA" id="ARBA00022448"/>
    </source>
</evidence>
<dbReference type="EMBL" id="AP028679">
    <property type="protein sequence ID" value="BEQ14487.1"/>
    <property type="molecule type" value="Genomic_DNA"/>
</dbReference>
<keyword evidence="4 6" id="KW-1133">Transmembrane helix</keyword>
<organism evidence="8 9">
    <name type="scientific">Desulfoferula mesophila</name>
    <dbReference type="NCBI Taxonomy" id="3058419"/>
    <lineage>
        <taxon>Bacteria</taxon>
        <taxon>Pseudomonadati</taxon>
        <taxon>Thermodesulfobacteriota</taxon>
        <taxon>Desulfarculia</taxon>
        <taxon>Desulfarculales</taxon>
        <taxon>Desulfarculaceae</taxon>
        <taxon>Desulfoferula</taxon>
    </lineage>
</organism>
<dbReference type="PANTHER" id="PTHR43385:SF1">
    <property type="entry name" value="RIBOFLAVIN TRANSPORTER RIBJ"/>
    <property type="match status" value="1"/>
</dbReference>
<dbReference type="SUPFAM" id="SSF103473">
    <property type="entry name" value="MFS general substrate transporter"/>
    <property type="match status" value="1"/>
</dbReference>
<dbReference type="InterPro" id="IPR020846">
    <property type="entry name" value="MFS_dom"/>
</dbReference>
<evidence type="ECO:0000259" key="7">
    <source>
        <dbReference type="PROSITE" id="PS50850"/>
    </source>
</evidence>
<name>A0AAU9F2C5_9BACT</name>
<dbReference type="InterPro" id="IPR052983">
    <property type="entry name" value="MFS_Riboflavin_Transporter"/>
</dbReference>
<accession>A0AAU9F2C5</accession>
<gene>
    <name evidence="8" type="ORF">FAK_15530</name>
</gene>
<keyword evidence="2" id="KW-0813">Transport</keyword>